<comment type="caution">
    <text evidence="1">The sequence shown here is derived from an EMBL/GenBank/DDBJ whole genome shotgun (WGS) entry which is preliminary data.</text>
</comment>
<reference evidence="1 2" key="1">
    <citation type="submission" date="2019-08" db="EMBL/GenBank/DDBJ databases">
        <title>Whole genome of Aphis craccivora.</title>
        <authorList>
            <person name="Voronova N.V."/>
            <person name="Shulinski R.S."/>
            <person name="Bandarenka Y.V."/>
            <person name="Zhorov D.G."/>
            <person name="Warner D."/>
        </authorList>
    </citation>
    <scope>NUCLEOTIDE SEQUENCE [LARGE SCALE GENOMIC DNA]</scope>
    <source>
        <strain evidence="1">180601</strain>
        <tissue evidence="1">Whole Body</tissue>
    </source>
</reference>
<name>A0A6G0ZKD7_APHCR</name>
<gene>
    <name evidence="1" type="ORF">FWK35_00002541</name>
</gene>
<dbReference type="AlphaFoldDB" id="A0A6G0ZKD7"/>
<proteinExistence type="predicted"/>
<accession>A0A6G0ZKD7</accession>
<dbReference type="EMBL" id="VUJU01000289">
    <property type="protein sequence ID" value="KAF0771482.1"/>
    <property type="molecule type" value="Genomic_DNA"/>
</dbReference>
<keyword evidence="2" id="KW-1185">Reference proteome</keyword>
<organism evidence="1 2">
    <name type="scientific">Aphis craccivora</name>
    <name type="common">Cowpea aphid</name>
    <dbReference type="NCBI Taxonomy" id="307492"/>
    <lineage>
        <taxon>Eukaryota</taxon>
        <taxon>Metazoa</taxon>
        <taxon>Ecdysozoa</taxon>
        <taxon>Arthropoda</taxon>
        <taxon>Hexapoda</taxon>
        <taxon>Insecta</taxon>
        <taxon>Pterygota</taxon>
        <taxon>Neoptera</taxon>
        <taxon>Paraneoptera</taxon>
        <taxon>Hemiptera</taxon>
        <taxon>Sternorrhyncha</taxon>
        <taxon>Aphidomorpha</taxon>
        <taxon>Aphidoidea</taxon>
        <taxon>Aphididae</taxon>
        <taxon>Aphidini</taxon>
        <taxon>Aphis</taxon>
        <taxon>Aphis</taxon>
    </lineage>
</organism>
<dbReference type="OrthoDB" id="5585685at2759"/>
<dbReference type="Proteomes" id="UP000478052">
    <property type="component" value="Unassembled WGS sequence"/>
</dbReference>
<sequence>MIISILTTYIKTLERALFLFNHTNTFSFDAFHADNTFKHETIIGIYVFLRLTVKKLQMNSQAMFNVHSASKENLSYNKRITHYCPPVMSILFLDKTHFKDIVIEKHINILLHCANIFIIVTQHKKYAVLIKLLTTLFLDYEHILNRIFHMLKITEELHGLTYLTEVLDNILPGTIEDSSKNNLSSLQYFPHYPVYNLKEECFHHPSSDILCTRTKNILKNKHIKTVKLYCTRGLLQWADICRREWPELKTSFIVTG</sequence>
<protein>
    <submittedName>
        <fullName evidence="1">Synembryn</fullName>
    </submittedName>
</protein>
<evidence type="ECO:0000313" key="1">
    <source>
        <dbReference type="EMBL" id="KAF0771482.1"/>
    </source>
</evidence>
<evidence type="ECO:0000313" key="2">
    <source>
        <dbReference type="Proteomes" id="UP000478052"/>
    </source>
</evidence>